<dbReference type="SUPFAM" id="SSF54427">
    <property type="entry name" value="NTF2-like"/>
    <property type="match status" value="1"/>
</dbReference>
<dbReference type="NCBIfam" id="TIGR02246">
    <property type="entry name" value="SgcJ/EcaC family oxidoreductase"/>
    <property type="match status" value="1"/>
</dbReference>
<name>A0AAX1JFT1_9MYCO</name>
<dbReference type="Gene3D" id="3.10.450.50">
    <property type="match status" value="1"/>
</dbReference>
<proteinExistence type="predicted"/>
<evidence type="ECO:0000313" key="2">
    <source>
        <dbReference type="EMBL" id="QPI39326.1"/>
    </source>
</evidence>
<dbReference type="InterPro" id="IPR011944">
    <property type="entry name" value="Steroid_delta5-4_isomerase"/>
</dbReference>
<evidence type="ECO:0000313" key="3">
    <source>
        <dbReference type="Proteomes" id="UP000663583"/>
    </source>
</evidence>
<dbReference type="InterPro" id="IPR032710">
    <property type="entry name" value="NTF2-like_dom_sf"/>
</dbReference>
<dbReference type="AlphaFoldDB" id="A0AAX1JFT1"/>
<organism evidence="2 3">
    <name type="scientific">Mycobacterium kubicae</name>
    <dbReference type="NCBI Taxonomy" id="120959"/>
    <lineage>
        <taxon>Bacteria</taxon>
        <taxon>Bacillati</taxon>
        <taxon>Actinomycetota</taxon>
        <taxon>Actinomycetes</taxon>
        <taxon>Mycobacteriales</taxon>
        <taxon>Mycobacteriaceae</taxon>
        <taxon>Mycobacterium</taxon>
        <taxon>Mycobacterium simiae complex</taxon>
    </lineage>
</organism>
<accession>A0AAX1JFT1</accession>
<evidence type="ECO:0000259" key="1">
    <source>
        <dbReference type="Pfam" id="PF12680"/>
    </source>
</evidence>
<feature type="domain" description="SnoaL-like" evidence="1">
    <location>
        <begin position="41"/>
        <end position="137"/>
    </location>
</feature>
<dbReference type="EMBL" id="CP065047">
    <property type="protein sequence ID" value="QPI39326.1"/>
    <property type="molecule type" value="Genomic_DNA"/>
</dbReference>
<sequence>MKLRCCPCVNLPTGGRFLIPTVGKLRAVVIEQKLDVRDIADRYFAAWRTRDPDAIASLHTEDTRFWMHAGTQPVVGRTAARAAFAEIFARFPDFAFEIYRVRYGTDHWVLDWALISGGRRFDCRDLVDLSPDGLVVRKDSFVDAGQIPAAAGGAGR</sequence>
<gene>
    <name evidence="2" type="ORF">I2456_07605</name>
</gene>
<dbReference type="KEGG" id="mku:I2456_07605"/>
<dbReference type="Proteomes" id="UP000663583">
    <property type="component" value="Chromosome"/>
</dbReference>
<dbReference type="InterPro" id="IPR037401">
    <property type="entry name" value="SnoaL-like"/>
</dbReference>
<protein>
    <submittedName>
        <fullName evidence="2">Nuclear transport factor 2 family protein</fullName>
    </submittedName>
</protein>
<dbReference type="Pfam" id="PF12680">
    <property type="entry name" value="SnoaL_2"/>
    <property type="match status" value="1"/>
</dbReference>
<reference evidence="2" key="1">
    <citation type="submission" date="2020-11" db="EMBL/GenBank/DDBJ databases">
        <title>Intraspecies plasmid and genomic variation of Mycobacterium kubicae revealed by the complete genome sequences of two clinical isolates.</title>
        <authorList>
            <person name="Hendrix J.R."/>
            <person name="Epperson L.E."/>
            <person name="Honda J.R."/>
            <person name="Strong M."/>
        </authorList>
    </citation>
    <scope>NUCLEOTIDE SEQUENCE</scope>
    <source>
        <strain evidence="2">JCM 13573</strain>
    </source>
</reference>